<dbReference type="SUPFAM" id="SSF53474">
    <property type="entry name" value="alpha/beta-Hydrolases"/>
    <property type="match status" value="1"/>
</dbReference>
<reference evidence="3 4" key="1">
    <citation type="submission" date="2024-02" db="EMBL/GenBank/DDBJ databases">
        <title>De novo assembly and annotation of 12 fungi associated with fruit tree decline syndrome in Ontario, Canada.</title>
        <authorList>
            <person name="Sulman M."/>
            <person name="Ellouze W."/>
            <person name="Ilyukhin E."/>
        </authorList>
    </citation>
    <scope>NUCLEOTIDE SEQUENCE [LARGE SCALE GENOMIC DNA]</scope>
    <source>
        <strain evidence="3 4">M42-189</strain>
    </source>
</reference>
<dbReference type="Proteomes" id="UP001521785">
    <property type="component" value="Unassembled WGS sequence"/>
</dbReference>
<dbReference type="Gene3D" id="3.40.50.1820">
    <property type="entry name" value="alpha/beta hydrolase"/>
    <property type="match status" value="1"/>
</dbReference>
<accession>A0ABR3RVU6</accession>
<sequence length="274" mass="30220">MGNPKATFKDDVDAARNTIISETMENRDVIVIAHSYGGMVGNSSIKGLTRSQSNKPQLNPPKGYVTALVLIASGFTITGFAFMDPLFGVPPPFWRVNKETGYAELTADNRELFYHDLPREEGEYWVDQLTTQSLKALFEGGKYAYAGWRDVPTWYIGTVEDKGLPVVIQRVQVGAARGQGGIVRHVELPTSHSPFLSMPAEVVAIVLQTVEEFGGSQKPSTRGGADLMMIEIPAVKILAPGTWFRFGFPLAIGRVLGWGLWSYQVLKSLLTYQY</sequence>
<gene>
    <name evidence="3" type="ORF">SLS60_003424</name>
</gene>
<feature type="transmembrane region" description="Helical" evidence="1">
    <location>
        <begin position="63"/>
        <end position="83"/>
    </location>
</feature>
<proteinExistence type="predicted"/>
<comment type="caution">
    <text evidence="3">The sequence shown here is derived from an EMBL/GenBank/DDBJ whole genome shotgun (WGS) entry which is preliminary data.</text>
</comment>
<protein>
    <recommendedName>
        <fullName evidence="2">AB hydrolase-1 domain-containing protein</fullName>
    </recommendedName>
</protein>
<dbReference type="InterPro" id="IPR000073">
    <property type="entry name" value="AB_hydrolase_1"/>
</dbReference>
<dbReference type="PANTHER" id="PTHR37017:SF3">
    <property type="entry name" value="AB HYDROLASE-1 DOMAIN-CONTAINING PROTEIN"/>
    <property type="match status" value="1"/>
</dbReference>
<dbReference type="InterPro" id="IPR029058">
    <property type="entry name" value="AB_hydrolase_fold"/>
</dbReference>
<dbReference type="Pfam" id="PF12697">
    <property type="entry name" value="Abhydrolase_6"/>
    <property type="match status" value="1"/>
</dbReference>
<dbReference type="PANTHER" id="PTHR37017">
    <property type="entry name" value="AB HYDROLASE-1 DOMAIN-CONTAINING PROTEIN-RELATED"/>
    <property type="match status" value="1"/>
</dbReference>
<evidence type="ECO:0000256" key="1">
    <source>
        <dbReference type="SAM" id="Phobius"/>
    </source>
</evidence>
<evidence type="ECO:0000259" key="2">
    <source>
        <dbReference type="Pfam" id="PF12697"/>
    </source>
</evidence>
<dbReference type="InterPro" id="IPR052897">
    <property type="entry name" value="Sec-Metab_Biosynth_Hydrolase"/>
</dbReference>
<feature type="domain" description="AB hydrolase-1" evidence="2">
    <location>
        <begin position="16"/>
        <end position="204"/>
    </location>
</feature>
<keyword evidence="1" id="KW-0472">Membrane</keyword>
<name>A0ABR3RVU6_9PLEO</name>
<dbReference type="EMBL" id="JAKJXO020000003">
    <property type="protein sequence ID" value="KAL1608482.1"/>
    <property type="molecule type" value="Genomic_DNA"/>
</dbReference>
<keyword evidence="4" id="KW-1185">Reference proteome</keyword>
<keyword evidence="1" id="KW-0812">Transmembrane</keyword>
<organism evidence="3 4">
    <name type="scientific">Paraconiothyrium brasiliense</name>
    <dbReference type="NCBI Taxonomy" id="300254"/>
    <lineage>
        <taxon>Eukaryota</taxon>
        <taxon>Fungi</taxon>
        <taxon>Dikarya</taxon>
        <taxon>Ascomycota</taxon>
        <taxon>Pezizomycotina</taxon>
        <taxon>Dothideomycetes</taxon>
        <taxon>Pleosporomycetidae</taxon>
        <taxon>Pleosporales</taxon>
        <taxon>Massarineae</taxon>
        <taxon>Didymosphaeriaceae</taxon>
        <taxon>Paraconiothyrium</taxon>
    </lineage>
</organism>
<evidence type="ECO:0000313" key="4">
    <source>
        <dbReference type="Proteomes" id="UP001521785"/>
    </source>
</evidence>
<keyword evidence="1" id="KW-1133">Transmembrane helix</keyword>
<evidence type="ECO:0000313" key="3">
    <source>
        <dbReference type="EMBL" id="KAL1608482.1"/>
    </source>
</evidence>